<feature type="non-terminal residue" evidence="1">
    <location>
        <position position="1"/>
    </location>
</feature>
<accession>A0A1Y5HPN1</accession>
<gene>
    <name evidence="1" type="ORF">A9R00_10025</name>
</gene>
<name>A0A1Y5HPN1_OLEAN</name>
<organism evidence="1 2">
    <name type="scientific">Oleispira antarctica</name>
    <dbReference type="NCBI Taxonomy" id="188908"/>
    <lineage>
        <taxon>Bacteria</taxon>
        <taxon>Pseudomonadati</taxon>
        <taxon>Pseudomonadota</taxon>
        <taxon>Gammaproteobacteria</taxon>
        <taxon>Oceanospirillales</taxon>
        <taxon>Oceanospirillaceae</taxon>
        <taxon>Oleispira</taxon>
    </lineage>
</organism>
<dbReference type="Proteomes" id="UP000227088">
    <property type="component" value="Unassembled WGS sequence"/>
</dbReference>
<sequence>CKLNSENFVCHQQVDGVLSRLKSTIELLFLNPSEEGLTQARRAFYRVTVGGQPLFESLFKRIL</sequence>
<comment type="caution">
    <text evidence="1">The sequence shown here is derived from an EMBL/GenBank/DDBJ whole genome shotgun (WGS) entry which is preliminary data.</text>
</comment>
<evidence type="ECO:0000313" key="2">
    <source>
        <dbReference type="Proteomes" id="UP000227088"/>
    </source>
</evidence>
<reference evidence="2" key="1">
    <citation type="journal article" date="2017" name="Proc. Natl. Acad. Sci. U.S.A.">
        <title>Simulation of Deepwater Horizon oil plume reveals substrate specialization within a complex community of hydrocarbon degraders.</title>
        <authorList>
            <person name="Hu P."/>
            <person name="Dubinsky E.A."/>
            <person name="Probst A.J."/>
            <person name="Wang J."/>
            <person name="Sieber C.M.K."/>
            <person name="Tom L.M."/>
            <person name="Gardinali P."/>
            <person name="Banfield J.F."/>
            <person name="Atlas R.M."/>
            <person name="Andersen G.L."/>
        </authorList>
    </citation>
    <scope>NUCLEOTIDE SEQUENCE [LARGE SCALE GENOMIC DNA]</scope>
</reference>
<dbReference type="AlphaFoldDB" id="A0A1Y5HPN1"/>
<dbReference type="EMBL" id="MABE01000582">
    <property type="protein sequence ID" value="OUS39219.1"/>
    <property type="molecule type" value="Genomic_DNA"/>
</dbReference>
<protein>
    <submittedName>
        <fullName evidence="1">Uncharacterized protein</fullName>
    </submittedName>
</protein>
<proteinExistence type="predicted"/>
<evidence type="ECO:0000313" key="1">
    <source>
        <dbReference type="EMBL" id="OUS39219.1"/>
    </source>
</evidence>